<organism evidence="3">
    <name type="scientific">Salpingoeca rosetta (strain ATCC 50818 / BSB-021)</name>
    <dbReference type="NCBI Taxonomy" id="946362"/>
    <lineage>
        <taxon>Eukaryota</taxon>
        <taxon>Choanoflagellata</taxon>
        <taxon>Craspedida</taxon>
        <taxon>Salpingoecidae</taxon>
        <taxon>Salpingoeca</taxon>
    </lineage>
</organism>
<dbReference type="InterPro" id="IPR011992">
    <property type="entry name" value="EF-hand-dom_pair"/>
</dbReference>
<feature type="region of interest" description="Disordered" evidence="1">
    <location>
        <begin position="179"/>
        <end position="244"/>
    </location>
</feature>
<keyword evidence="3" id="KW-1185">Reference proteome</keyword>
<evidence type="ECO:0000313" key="2">
    <source>
        <dbReference type="EMBL" id="EGD77464.1"/>
    </source>
</evidence>
<dbReference type="KEGG" id="sre:PTSG_08559"/>
<evidence type="ECO:0008006" key="4">
    <source>
        <dbReference type="Google" id="ProtNLM"/>
    </source>
</evidence>
<feature type="compositionally biased region" description="Acidic residues" evidence="1">
    <location>
        <begin position="198"/>
        <end position="244"/>
    </location>
</feature>
<dbReference type="EMBL" id="GL832978">
    <property type="protein sequence ID" value="EGD77464.1"/>
    <property type="molecule type" value="Genomic_DNA"/>
</dbReference>
<evidence type="ECO:0000256" key="1">
    <source>
        <dbReference type="SAM" id="MobiDB-lite"/>
    </source>
</evidence>
<dbReference type="Gene3D" id="1.10.238.10">
    <property type="entry name" value="EF-hand"/>
    <property type="match status" value="1"/>
</dbReference>
<feature type="compositionally biased region" description="Low complexity" evidence="1">
    <location>
        <begin position="181"/>
        <end position="191"/>
    </location>
</feature>
<dbReference type="AlphaFoldDB" id="F2UK15"/>
<dbReference type="OrthoDB" id="10609995at2759"/>
<feature type="compositionally biased region" description="Basic residues" evidence="1">
    <location>
        <begin position="1"/>
        <end position="17"/>
    </location>
</feature>
<dbReference type="OMA" id="VEWLEPC"/>
<dbReference type="InParanoid" id="F2UK15"/>
<protein>
    <recommendedName>
        <fullName evidence="4">EF-hand domain-containing protein</fullName>
    </recommendedName>
</protein>
<gene>
    <name evidence="2" type="ORF">PTSG_08559</name>
</gene>
<reference evidence="2" key="1">
    <citation type="submission" date="2009-08" db="EMBL/GenBank/DDBJ databases">
        <title>Annotation of Salpingoeca rosetta.</title>
        <authorList>
            <consortium name="The Broad Institute Genome Sequencing Platform"/>
            <person name="Russ C."/>
            <person name="Cuomo C."/>
            <person name="Burger G."/>
            <person name="Gray M.W."/>
            <person name="Holland P.W.H."/>
            <person name="King N."/>
            <person name="Lang F.B.F."/>
            <person name="Roger A.J."/>
            <person name="Ruiz-Trillo I."/>
            <person name="Young S.K."/>
            <person name="Zeng Q."/>
            <person name="Gargeya S."/>
            <person name="Alvarado L."/>
            <person name="Berlin A."/>
            <person name="Chapman S.B."/>
            <person name="Chen Z."/>
            <person name="Freedman E."/>
            <person name="Gellesch M."/>
            <person name="Goldberg J."/>
            <person name="Griggs A."/>
            <person name="Gujja S."/>
            <person name="Heilman E."/>
            <person name="Heiman D."/>
            <person name="Howarth C."/>
            <person name="Mehta T."/>
            <person name="Neiman D."/>
            <person name="Pearson M."/>
            <person name="Roberts A."/>
            <person name="Saif S."/>
            <person name="Shea T."/>
            <person name="Shenoy N."/>
            <person name="Sisk P."/>
            <person name="Stolte C."/>
            <person name="Sykes S."/>
            <person name="White J."/>
            <person name="Yandava C."/>
            <person name="Haas B."/>
            <person name="Nusbaum C."/>
            <person name="Birren B."/>
        </authorList>
    </citation>
    <scope>NUCLEOTIDE SEQUENCE [LARGE SCALE GENOMIC DNA]</scope>
    <source>
        <strain evidence="2">ATCC 50818</strain>
    </source>
</reference>
<accession>F2UK15</accession>
<dbReference type="Proteomes" id="UP000007799">
    <property type="component" value="Unassembled WGS sequence"/>
</dbReference>
<feature type="region of interest" description="Disordered" evidence="1">
    <location>
        <begin position="1"/>
        <end position="26"/>
    </location>
</feature>
<proteinExistence type="predicted"/>
<sequence length="244" mass="26267">MPKKKGKGKKKGKKGKKSASSADPLLLRMQQIIDDTASRKRDESLLSVEWLEPCREWFKENVARVFDELRGVDKIGSGSVSVEEAVDVFTQFGHSKDNMETLAIAMDLQDNGSVDYCAQPKINKCYGGGLLELVDTGLERILVGQRQELADIDAEHIREKDLLKSLGVKSYRLYKKTGEMPQAPAAPAVPAETGDGGGGEDDDLDLDLDDDLDAADDGDEGDEGDDDGGDDGGDGGDDDEGGDD</sequence>
<dbReference type="SUPFAM" id="SSF47473">
    <property type="entry name" value="EF-hand"/>
    <property type="match status" value="1"/>
</dbReference>
<dbReference type="RefSeq" id="XP_004990352.1">
    <property type="nucleotide sequence ID" value="XM_004990295.1"/>
</dbReference>
<dbReference type="GeneID" id="16070907"/>
<name>F2UK15_SALR5</name>
<evidence type="ECO:0000313" key="3">
    <source>
        <dbReference type="Proteomes" id="UP000007799"/>
    </source>
</evidence>